<keyword evidence="4" id="KW-0472">Membrane</keyword>
<keyword evidence="6" id="KW-1185">Reference proteome</keyword>
<comment type="caution">
    <text evidence="5">The sequence shown here is derived from an EMBL/GenBank/DDBJ whole genome shotgun (WGS) entry which is preliminary data.</text>
</comment>
<dbReference type="PANTHER" id="PTHR21284">
    <property type="entry name" value="EG:80H7.2 PROTEIN"/>
    <property type="match status" value="1"/>
</dbReference>
<evidence type="ECO:0000313" key="5">
    <source>
        <dbReference type="EMBL" id="CAH1789712.1"/>
    </source>
</evidence>
<evidence type="ECO:0000313" key="6">
    <source>
        <dbReference type="Proteomes" id="UP000749559"/>
    </source>
</evidence>
<accession>A0A8J1XRT1</accession>
<evidence type="ECO:0000256" key="3">
    <source>
        <dbReference type="ARBA" id="ARBA00022989"/>
    </source>
</evidence>
<evidence type="ECO:0000256" key="1">
    <source>
        <dbReference type="ARBA" id="ARBA00004141"/>
    </source>
</evidence>
<protein>
    <submittedName>
        <fullName evidence="5">Uncharacterized protein</fullName>
    </submittedName>
</protein>
<dbReference type="AlphaFoldDB" id="A0A8J1XRT1"/>
<gene>
    <name evidence="5" type="ORF">OFUS_LOCUS15022</name>
</gene>
<dbReference type="PANTHER" id="PTHR21284:SF12">
    <property type="entry name" value="EG:80H7.2 PROTEIN"/>
    <property type="match status" value="1"/>
</dbReference>
<keyword evidence="3" id="KW-1133">Transmembrane helix</keyword>
<proteinExistence type="predicted"/>
<dbReference type="InterPro" id="IPR004031">
    <property type="entry name" value="PMP22/EMP/MP20/Claudin"/>
</dbReference>
<dbReference type="EMBL" id="CAIIXF020000007">
    <property type="protein sequence ID" value="CAH1789712.1"/>
    <property type="molecule type" value="Genomic_DNA"/>
</dbReference>
<keyword evidence="2" id="KW-0812">Transmembrane</keyword>
<reference evidence="5" key="1">
    <citation type="submission" date="2022-03" db="EMBL/GenBank/DDBJ databases">
        <authorList>
            <person name="Martin C."/>
        </authorList>
    </citation>
    <scope>NUCLEOTIDE SEQUENCE</scope>
</reference>
<dbReference type="Gene3D" id="1.20.140.150">
    <property type="match status" value="1"/>
</dbReference>
<organism evidence="5 6">
    <name type="scientific">Owenia fusiformis</name>
    <name type="common">Polychaete worm</name>
    <dbReference type="NCBI Taxonomy" id="6347"/>
    <lineage>
        <taxon>Eukaryota</taxon>
        <taxon>Metazoa</taxon>
        <taxon>Spiralia</taxon>
        <taxon>Lophotrochozoa</taxon>
        <taxon>Annelida</taxon>
        <taxon>Polychaeta</taxon>
        <taxon>Sedentaria</taxon>
        <taxon>Canalipalpata</taxon>
        <taxon>Sabellida</taxon>
        <taxon>Oweniida</taxon>
        <taxon>Oweniidae</taxon>
        <taxon>Owenia</taxon>
    </lineage>
</organism>
<dbReference type="Proteomes" id="UP000749559">
    <property type="component" value="Unassembled WGS sequence"/>
</dbReference>
<sequence length="188" mass="20379">MASCPAVTAMAIFLVASICGVIAMATSYWMELDIAGAVKVLNHWGLWQKCTQNWGCKWVYDKDVKIKAGYAGWFQAVQGLYTVGLVFGICAAIGSMVNLCSGGITRCCTNFTATLAFISFLSMAASLALFGVKYHDIYGDIPQAPYQLSWSFYFAVSATLLEILAMVLYLCVGCCNMGGSGVRSYQRI</sequence>
<evidence type="ECO:0000256" key="2">
    <source>
        <dbReference type="ARBA" id="ARBA00022692"/>
    </source>
</evidence>
<dbReference type="GO" id="GO:0016020">
    <property type="term" value="C:membrane"/>
    <property type="evidence" value="ECO:0007669"/>
    <property type="project" value="UniProtKB-SubCell"/>
</dbReference>
<dbReference type="Pfam" id="PF00822">
    <property type="entry name" value="PMP22_Claudin"/>
    <property type="match status" value="1"/>
</dbReference>
<comment type="subcellular location">
    <subcellularLocation>
        <location evidence="1">Membrane</location>
        <topology evidence="1">Multi-pass membrane protein</topology>
    </subcellularLocation>
</comment>
<name>A0A8J1XRT1_OWEFU</name>
<evidence type="ECO:0000256" key="4">
    <source>
        <dbReference type="ARBA" id="ARBA00023136"/>
    </source>
</evidence>